<evidence type="ECO:0000313" key="2">
    <source>
        <dbReference type="EMBL" id="GAA4205101.1"/>
    </source>
</evidence>
<dbReference type="PANTHER" id="PTHR22916">
    <property type="entry name" value="GLYCOSYLTRANSFERASE"/>
    <property type="match status" value="1"/>
</dbReference>
<sequence length="291" mass="33860">MSTKPVLLTIGLPFFNNEKTIAQAIKSVLNQTYIHFELCLIDDGSTDQSYNIAKQVVGEDARVTIIRDGENKGLISRLNQIIDFSNGLYVVRMDADDIMMLDKLEKQVKCFEEYPEIDVVATAAYTIDEQNNVIGIRDIHSIQIRSGRDVIKSSILIHPTVMAKKSWFVQNRYDNAYFRAEDYELWCRTFNHTAFYRITEPLFFYREGNVSLNNYKLSMRTLRKILKNYGKKYLGCSELYIEISKTYLKNALYQTFGLFKLQHILSSRRNMTLTDNQRSHARTILNNLNNL</sequence>
<dbReference type="SUPFAM" id="SSF53448">
    <property type="entry name" value="Nucleotide-diphospho-sugar transferases"/>
    <property type="match status" value="1"/>
</dbReference>
<dbReference type="EMBL" id="BAABBY010000005">
    <property type="protein sequence ID" value="GAA4205101.1"/>
    <property type="molecule type" value="Genomic_DNA"/>
</dbReference>
<comment type="caution">
    <text evidence="2">The sequence shown here is derived from an EMBL/GenBank/DDBJ whole genome shotgun (WGS) entry which is preliminary data.</text>
</comment>
<keyword evidence="3" id="KW-1185">Reference proteome</keyword>
<dbReference type="InterPro" id="IPR001173">
    <property type="entry name" value="Glyco_trans_2-like"/>
</dbReference>
<dbReference type="RefSeq" id="WP_344851699.1">
    <property type="nucleotide sequence ID" value="NZ_BAABBY010000005.1"/>
</dbReference>
<dbReference type="PANTHER" id="PTHR22916:SF3">
    <property type="entry name" value="UDP-GLCNAC:BETAGAL BETA-1,3-N-ACETYLGLUCOSAMINYLTRANSFERASE-LIKE PROTEIN 1"/>
    <property type="match status" value="1"/>
</dbReference>
<dbReference type="Pfam" id="PF00535">
    <property type="entry name" value="Glycos_transf_2"/>
    <property type="match status" value="1"/>
</dbReference>
<feature type="domain" description="Glycosyltransferase 2-like" evidence="1">
    <location>
        <begin position="10"/>
        <end position="135"/>
    </location>
</feature>
<organism evidence="2 3">
    <name type="scientific">Pedobacter jeongneungensis</name>
    <dbReference type="NCBI Taxonomy" id="947309"/>
    <lineage>
        <taxon>Bacteria</taxon>
        <taxon>Pseudomonadati</taxon>
        <taxon>Bacteroidota</taxon>
        <taxon>Sphingobacteriia</taxon>
        <taxon>Sphingobacteriales</taxon>
        <taxon>Sphingobacteriaceae</taxon>
        <taxon>Pedobacter</taxon>
    </lineage>
</organism>
<evidence type="ECO:0000259" key="1">
    <source>
        <dbReference type="Pfam" id="PF00535"/>
    </source>
</evidence>
<name>A0ABP8BFF6_9SPHI</name>
<dbReference type="CDD" id="cd00761">
    <property type="entry name" value="Glyco_tranf_GTA_type"/>
    <property type="match status" value="1"/>
</dbReference>
<reference evidence="3" key="1">
    <citation type="journal article" date="2019" name="Int. J. Syst. Evol. Microbiol.">
        <title>The Global Catalogue of Microorganisms (GCM) 10K type strain sequencing project: providing services to taxonomists for standard genome sequencing and annotation.</title>
        <authorList>
            <consortium name="The Broad Institute Genomics Platform"/>
            <consortium name="The Broad Institute Genome Sequencing Center for Infectious Disease"/>
            <person name="Wu L."/>
            <person name="Ma J."/>
        </authorList>
    </citation>
    <scope>NUCLEOTIDE SEQUENCE [LARGE SCALE GENOMIC DNA]</scope>
    <source>
        <strain evidence="3">JCM 17626</strain>
    </source>
</reference>
<accession>A0ABP8BFF6</accession>
<evidence type="ECO:0000313" key="3">
    <source>
        <dbReference type="Proteomes" id="UP001501772"/>
    </source>
</evidence>
<protein>
    <recommendedName>
        <fullName evidence="1">Glycosyltransferase 2-like domain-containing protein</fullName>
    </recommendedName>
</protein>
<gene>
    <name evidence="2" type="ORF">GCM10022289_24080</name>
</gene>
<dbReference type="Gene3D" id="3.90.550.10">
    <property type="entry name" value="Spore Coat Polysaccharide Biosynthesis Protein SpsA, Chain A"/>
    <property type="match status" value="1"/>
</dbReference>
<proteinExistence type="predicted"/>
<dbReference type="InterPro" id="IPR029044">
    <property type="entry name" value="Nucleotide-diphossugar_trans"/>
</dbReference>
<dbReference type="Proteomes" id="UP001501772">
    <property type="component" value="Unassembled WGS sequence"/>
</dbReference>